<keyword evidence="3" id="KW-1185">Reference proteome</keyword>
<feature type="domain" description="N-acetyltransferase" evidence="1">
    <location>
        <begin position="2"/>
        <end position="159"/>
    </location>
</feature>
<dbReference type="Proteomes" id="UP001139347">
    <property type="component" value="Unassembled WGS sequence"/>
</dbReference>
<evidence type="ECO:0000259" key="1">
    <source>
        <dbReference type="PROSITE" id="PS51186"/>
    </source>
</evidence>
<dbReference type="RefSeq" id="WP_244720447.1">
    <property type="nucleotide sequence ID" value="NZ_JALIRP010000001.1"/>
</dbReference>
<dbReference type="InterPro" id="IPR000182">
    <property type="entry name" value="GNAT_dom"/>
</dbReference>
<accession>A0A9X1WLK9</accession>
<proteinExistence type="predicted"/>
<dbReference type="GO" id="GO:0016747">
    <property type="term" value="F:acyltransferase activity, transferring groups other than amino-acyl groups"/>
    <property type="evidence" value="ECO:0007669"/>
    <property type="project" value="InterPro"/>
</dbReference>
<dbReference type="AlphaFoldDB" id="A0A9X1WLK9"/>
<dbReference type="EMBL" id="JALIRP010000001">
    <property type="protein sequence ID" value="MCJ8010911.1"/>
    <property type="molecule type" value="Genomic_DNA"/>
</dbReference>
<reference evidence="2" key="1">
    <citation type="submission" date="2022-04" db="EMBL/GenBank/DDBJ databases">
        <title>Paenibacillus mangrovi sp. nov., a novel endophytic bacterium isolated from bark of Kandelia candel.</title>
        <authorList>
            <person name="Tuo L."/>
        </authorList>
    </citation>
    <scope>NUCLEOTIDE SEQUENCE</scope>
    <source>
        <strain evidence="2">KQZ6P-2</strain>
    </source>
</reference>
<dbReference type="PROSITE" id="PS51186">
    <property type="entry name" value="GNAT"/>
    <property type="match status" value="1"/>
</dbReference>
<protein>
    <submittedName>
        <fullName evidence="2">GNAT family N-acetyltransferase</fullName>
    </submittedName>
</protein>
<dbReference type="SUPFAM" id="SSF55729">
    <property type="entry name" value="Acyl-CoA N-acyltransferases (Nat)"/>
    <property type="match status" value="1"/>
</dbReference>
<dbReference type="Pfam" id="PF00583">
    <property type="entry name" value="Acetyltransf_1"/>
    <property type="match status" value="1"/>
</dbReference>
<dbReference type="Gene3D" id="3.40.630.30">
    <property type="match status" value="1"/>
</dbReference>
<evidence type="ECO:0000313" key="2">
    <source>
        <dbReference type="EMBL" id="MCJ8010911.1"/>
    </source>
</evidence>
<comment type="caution">
    <text evidence="2">The sequence shown here is derived from an EMBL/GenBank/DDBJ whole genome shotgun (WGS) entry which is preliminary data.</text>
</comment>
<sequence>MERLKSMNLEDAAAIASWKYPHPYDLYSMDGSEEDISDLMNGDYVSVRSEEGEIIGFYCTGNSARVPGGYDAGIYHDESLVDFGLGMNPELTGQGRGTRFVEEGIAYVKRSYPEKGIRLVVATFNGRAMRTYEKAGFKHFGVFTSPVHHRPTEFACMIKRDI</sequence>
<gene>
    <name evidence="2" type="ORF">MUG84_04015</name>
</gene>
<dbReference type="InterPro" id="IPR016181">
    <property type="entry name" value="Acyl_CoA_acyltransferase"/>
</dbReference>
<name>A0A9X1WLK9_9BACL</name>
<evidence type="ECO:0000313" key="3">
    <source>
        <dbReference type="Proteomes" id="UP001139347"/>
    </source>
</evidence>
<organism evidence="2 3">
    <name type="scientific">Paenibacillus mangrovi</name>
    <dbReference type="NCBI Taxonomy" id="2931978"/>
    <lineage>
        <taxon>Bacteria</taxon>
        <taxon>Bacillati</taxon>
        <taxon>Bacillota</taxon>
        <taxon>Bacilli</taxon>
        <taxon>Bacillales</taxon>
        <taxon>Paenibacillaceae</taxon>
        <taxon>Paenibacillus</taxon>
    </lineage>
</organism>